<dbReference type="Pfam" id="PF01593">
    <property type="entry name" value="Amino_oxidase"/>
    <property type="match status" value="1"/>
</dbReference>
<evidence type="ECO:0000313" key="5">
    <source>
        <dbReference type="EMBL" id="RDI68698.1"/>
    </source>
</evidence>
<accession>A0A370IDA7</accession>
<evidence type="ECO:0000256" key="1">
    <source>
        <dbReference type="ARBA" id="ARBA00037217"/>
    </source>
</evidence>
<dbReference type="EMBL" id="QQBC01000001">
    <property type="protein sequence ID" value="RDI68698.1"/>
    <property type="molecule type" value="Genomic_DNA"/>
</dbReference>
<evidence type="ECO:0000256" key="3">
    <source>
        <dbReference type="ARBA" id="ARBA00040298"/>
    </source>
</evidence>
<comment type="function">
    <text evidence="1">Probable oxidoreductase that may play a role as regulator of mitochondrial function.</text>
</comment>
<evidence type="ECO:0000313" key="6">
    <source>
        <dbReference type="Proteomes" id="UP000254869"/>
    </source>
</evidence>
<dbReference type="PANTHER" id="PTHR10668">
    <property type="entry name" value="PHYTOENE DEHYDROGENASE"/>
    <property type="match status" value="1"/>
</dbReference>
<dbReference type="AlphaFoldDB" id="A0A370IDA7"/>
<feature type="domain" description="Amine oxidase" evidence="4">
    <location>
        <begin position="37"/>
        <end position="489"/>
    </location>
</feature>
<dbReference type="InterPro" id="IPR036188">
    <property type="entry name" value="FAD/NAD-bd_sf"/>
</dbReference>
<comment type="caution">
    <text evidence="5">The sequence shown here is derived from an EMBL/GenBank/DDBJ whole genome shotgun (WGS) entry which is preliminary data.</text>
</comment>
<evidence type="ECO:0000256" key="2">
    <source>
        <dbReference type="ARBA" id="ARBA00038825"/>
    </source>
</evidence>
<proteinExistence type="predicted"/>
<dbReference type="Gene3D" id="3.50.50.60">
    <property type="entry name" value="FAD/NAD(P)-binding domain"/>
    <property type="match status" value="2"/>
</dbReference>
<dbReference type="SUPFAM" id="SSF51905">
    <property type="entry name" value="FAD/NAD(P)-binding domain"/>
    <property type="match status" value="1"/>
</dbReference>
<dbReference type="PANTHER" id="PTHR10668:SF105">
    <property type="entry name" value="DEHYDROGENASE-RELATED"/>
    <property type="match status" value="1"/>
</dbReference>
<keyword evidence="6" id="KW-1185">Reference proteome</keyword>
<dbReference type="PRINTS" id="PR00419">
    <property type="entry name" value="ADXRDTASE"/>
</dbReference>
<name>A0A370IDA7_9NOCA</name>
<dbReference type="Proteomes" id="UP000254869">
    <property type="component" value="Unassembled WGS sequence"/>
</dbReference>
<reference evidence="5 6" key="1">
    <citation type="submission" date="2018-07" db="EMBL/GenBank/DDBJ databases">
        <title>Genomic Encyclopedia of Type Strains, Phase IV (KMG-IV): sequencing the most valuable type-strain genomes for metagenomic binning, comparative biology and taxonomic classification.</title>
        <authorList>
            <person name="Goeker M."/>
        </authorList>
    </citation>
    <scope>NUCLEOTIDE SEQUENCE [LARGE SCALE GENOMIC DNA]</scope>
    <source>
        <strain evidence="5 6">DSM 44290</strain>
    </source>
</reference>
<comment type="subunit">
    <text evidence="2">Interacts with COX5B; this interaction may contribute to localize PYROXD2 to the inner face of the inner mitochondrial membrane.</text>
</comment>
<dbReference type="GO" id="GO:0016491">
    <property type="term" value="F:oxidoreductase activity"/>
    <property type="evidence" value="ECO:0007669"/>
    <property type="project" value="InterPro"/>
</dbReference>
<dbReference type="InterPro" id="IPR002937">
    <property type="entry name" value="Amino_oxidase"/>
</dbReference>
<sequence length="510" mass="54120">MPSGVREVVRAPPTRRRAAHTVVTMVDVVVVGAGPNGLAAAVILARAGLAVEVYEAGETIGGGCRTAELTLPGYHHDVCAGAHPMAVASPFFRAFDLAAHGVEMLAPEVSYAHPLDGGVAGLAWRDLDRTVAGLGRDGAAWRRLFEPLMRRWAEVVALTMSDLRPPPLNVGAGVRYGRRVLEQISPLWNLRFREDAAPALFTGVSAHAIMPPRAFASAGVALLLGTLAHVDGWVIPRGGSQAVVDALAADLLAHGGRIVTGHRVGSFDEFRDVRTILLDTAPAELLRIAGDRLPARYARRLERFRYGGAACKVDFALSGPVPWRAEGCDRAGTLHLIGTRAEAVAAEKAVAAGEHAERPYVLAIQPGTVDPSRAPAGAHTLYTYAHVPNGSPRDISAEIITQIERFAPGFRDLVLATHVRTAADLPTYNPNYIGGDISAGAMTTLQIPFRPAPRWNPYATPLPGVYLCSSSTPPGPGVHGMSGLHAARHALRDRFGITTDPLALLSDSTR</sequence>
<gene>
    <name evidence="5" type="ORF">DFR76_101233</name>
</gene>
<protein>
    <recommendedName>
        <fullName evidence="3">Pyridine nucleotide-disulfide oxidoreductase domain-containing protein 2</fullName>
    </recommendedName>
</protein>
<organism evidence="5 6">
    <name type="scientific">Nocardia pseudobrasiliensis</name>
    <dbReference type="NCBI Taxonomy" id="45979"/>
    <lineage>
        <taxon>Bacteria</taxon>
        <taxon>Bacillati</taxon>
        <taxon>Actinomycetota</taxon>
        <taxon>Actinomycetes</taxon>
        <taxon>Mycobacteriales</taxon>
        <taxon>Nocardiaceae</taxon>
        <taxon>Nocardia</taxon>
    </lineage>
</organism>
<evidence type="ECO:0000259" key="4">
    <source>
        <dbReference type="Pfam" id="PF01593"/>
    </source>
</evidence>